<accession>A0A927MJX8</accession>
<dbReference type="EMBL" id="JADBEL010000021">
    <property type="protein sequence ID" value="MBE1556099.1"/>
    <property type="molecule type" value="Genomic_DNA"/>
</dbReference>
<dbReference type="RefSeq" id="WP_192599772.1">
    <property type="nucleotide sequence ID" value="NZ_JADBEL010000021.1"/>
</dbReference>
<gene>
    <name evidence="1" type="ORF">H4683_003220</name>
</gene>
<comment type="caution">
    <text evidence="1">The sequence shown here is derived from an EMBL/GenBank/DDBJ whole genome shotgun (WGS) entry which is preliminary data.</text>
</comment>
<protein>
    <submittedName>
        <fullName evidence="1">Cobyric acid synthase</fullName>
    </submittedName>
</protein>
<dbReference type="AlphaFoldDB" id="A0A927MJX8"/>
<evidence type="ECO:0000313" key="2">
    <source>
        <dbReference type="Proteomes" id="UP000658225"/>
    </source>
</evidence>
<evidence type="ECO:0000313" key="1">
    <source>
        <dbReference type="EMBL" id="MBE1556099.1"/>
    </source>
</evidence>
<keyword evidence="2" id="KW-1185">Reference proteome</keyword>
<proteinExistence type="predicted"/>
<organism evidence="1 2">
    <name type="scientific">Sporosarcina limicola</name>
    <dbReference type="NCBI Taxonomy" id="34101"/>
    <lineage>
        <taxon>Bacteria</taxon>
        <taxon>Bacillati</taxon>
        <taxon>Bacillota</taxon>
        <taxon>Bacilli</taxon>
        <taxon>Bacillales</taxon>
        <taxon>Caryophanaceae</taxon>
        <taxon>Sporosarcina</taxon>
    </lineage>
</organism>
<dbReference type="Proteomes" id="UP000658225">
    <property type="component" value="Unassembled WGS sequence"/>
</dbReference>
<reference evidence="1" key="1">
    <citation type="submission" date="2020-10" db="EMBL/GenBank/DDBJ databases">
        <title>Genomic Encyclopedia of Type Strains, Phase IV (KMG-IV): sequencing the most valuable type-strain genomes for metagenomic binning, comparative biology and taxonomic classification.</title>
        <authorList>
            <person name="Goeker M."/>
        </authorList>
    </citation>
    <scope>NUCLEOTIDE SEQUENCE</scope>
    <source>
        <strain evidence="1">DSM 13886</strain>
    </source>
</reference>
<sequence>MNRIMVIGVASGVGKSNVNYGERAVVIKYNSPFSLQISFLKCERTG</sequence>
<name>A0A927MJX8_9BACL</name>